<feature type="region of interest" description="Disordered" evidence="1">
    <location>
        <begin position="1"/>
        <end position="39"/>
    </location>
</feature>
<organism evidence="2 3">
    <name type="scientific">Phycomyces blakesleeanus (strain ATCC 8743b / DSM 1359 / FGSC 10004 / NBRC 33097 / NRRL 1555)</name>
    <dbReference type="NCBI Taxonomy" id="763407"/>
    <lineage>
        <taxon>Eukaryota</taxon>
        <taxon>Fungi</taxon>
        <taxon>Fungi incertae sedis</taxon>
        <taxon>Mucoromycota</taxon>
        <taxon>Mucoromycotina</taxon>
        <taxon>Mucoromycetes</taxon>
        <taxon>Mucorales</taxon>
        <taxon>Phycomycetaceae</taxon>
        <taxon>Phycomyces</taxon>
    </lineage>
</organism>
<dbReference type="AlphaFoldDB" id="A0A162ZVF2"/>
<dbReference type="EMBL" id="KV440992">
    <property type="protein sequence ID" value="OAD69261.1"/>
    <property type="molecule type" value="Genomic_DNA"/>
</dbReference>
<protein>
    <submittedName>
        <fullName evidence="2">Uncharacterized protein</fullName>
    </submittedName>
</protein>
<dbReference type="RefSeq" id="XP_018287301.1">
    <property type="nucleotide sequence ID" value="XM_018436819.1"/>
</dbReference>
<evidence type="ECO:0000313" key="3">
    <source>
        <dbReference type="Proteomes" id="UP000077315"/>
    </source>
</evidence>
<keyword evidence="3" id="KW-1185">Reference proteome</keyword>
<gene>
    <name evidence="2" type="ORF">PHYBLDRAFT_172513</name>
</gene>
<accession>A0A162ZVF2</accession>
<dbReference type="Proteomes" id="UP000077315">
    <property type="component" value="Unassembled WGS sequence"/>
</dbReference>
<proteinExistence type="predicted"/>
<sequence>MSCPRTRRNAVSGNDAKFNTPCDTAIEPTGHHRSGHGSWSSFTPHLASKWFSRIRHRSCSSGSGSVVGPSSNPTVEKSEEKNLFEWNDFERHFEIAQTEIAYAVESHGSIYYEEDHITAQTAVNACVDKYLSLQQEHSDTSPADARWAGELLRLRAQLEHLPVP</sequence>
<dbReference type="GeneID" id="28997725"/>
<dbReference type="VEuPathDB" id="FungiDB:PHYBLDRAFT_172513"/>
<name>A0A162ZVF2_PHYB8</name>
<evidence type="ECO:0000256" key="1">
    <source>
        <dbReference type="SAM" id="MobiDB-lite"/>
    </source>
</evidence>
<dbReference type="OrthoDB" id="273230at2759"/>
<evidence type="ECO:0000313" key="2">
    <source>
        <dbReference type="EMBL" id="OAD69261.1"/>
    </source>
</evidence>
<reference evidence="3" key="1">
    <citation type="submission" date="2015-06" db="EMBL/GenBank/DDBJ databases">
        <title>Expansion of signal transduction pathways in fungi by whole-genome duplication.</title>
        <authorList>
            <consortium name="DOE Joint Genome Institute"/>
            <person name="Corrochano L.M."/>
            <person name="Kuo A."/>
            <person name="Marcet-Houben M."/>
            <person name="Polaino S."/>
            <person name="Salamov A."/>
            <person name="Villalobos J.M."/>
            <person name="Alvarez M.I."/>
            <person name="Avalos J."/>
            <person name="Benito E.P."/>
            <person name="Benoit I."/>
            <person name="Burger G."/>
            <person name="Camino L.P."/>
            <person name="Canovas D."/>
            <person name="Cerda-Olmedo E."/>
            <person name="Cheng J.-F."/>
            <person name="Dominguez A."/>
            <person name="Elias M."/>
            <person name="Eslava A.P."/>
            <person name="Glaser F."/>
            <person name="Grimwood J."/>
            <person name="Gutierrez G."/>
            <person name="Heitman J."/>
            <person name="Henrissat B."/>
            <person name="Iturriaga E.A."/>
            <person name="Lang B.F."/>
            <person name="Lavin J.L."/>
            <person name="Lee S."/>
            <person name="Li W."/>
            <person name="Lindquist E."/>
            <person name="Lopez-Garcia S."/>
            <person name="Luque E.M."/>
            <person name="Marcos A.T."/>
            <person name="Martin J."/>
            <person name="McCluskey K."/>
            <person name="Medina H.R."/>
            <person name="Miralles-Duran A."/>
            <person name="Miyazaki A."/>
            <person name="Munoz-Torres E."/>
            <person name="Oguiza J.A."/>
            <person name="Ohm R."/>
            <person name="Olmedo M."/>
            <person name="Orejas M."/>
            <person name="Ortiz-Castellanos L."/>
            <person name="Pisabarro A.G."/>
            <person name="Rodriguez-Romero J."/>
            <person name="Ruiz-Herrera J."/>
            <person name="Ruiz-Vazquez R."/>
            <person name="Sanz C."/>
            <person name="Schackwitz W."/>
            <person name="Schmutz J."/>
            <person name="Shahriari M."/>
            <person name="Shelest E."/>
            <person name="Silva-Franco F."/>
            <person name="Soanes D."/>
            <person name="Syed K."/>
            <person name="Tagua V.G."/>
            <person name="Talbot N.J."/>
            <person name="Thon M."/>
            <person name="De vries R.P."/>
            <person name="Wiebenga A."/>
            <person name="Yadav J.S."/>
            <person name="Braun E.L."/>
            <person name="Baker S."/>
            <person name="Garre V."/>
            <person name="Horwitz B."/>
            <person name="Torres-Martinez S."/>
            <person name="Idnurm A."/>
            <person name="Herrera-Estrella A."/>
            <person name="Gabaldon T."/>
            <person name="Grigoriev I.V."/>
        </authorList>
    </citation>
    <scope>NUCLEOTIDE SEQUENCE [LARGE SCALE GENOMIC DNA]</scope>
    <source>
        <strain evidence="3">NRRL 1555(-)</strain>
    </source>
</reference>
<dbReference type="InParanoid" id="A0A162ZVF2"/>